<feature type="binding site" evidence="6">
    <location>
        <position position="430"/>
    </location>
    <ligand>
        <name>Mg(2+)</name>
        <dbReference type="ChEBI" id="CHEBI:18420"/>
        <label>1</label>
    </ligand>
</feature>
<organism evidence="9 10">
    <name type="scientific">Emiliania huxleyi (strain CCMP1516)</name>
    <dbReference type="NCBI Taxonomy" id="280463"/>
    <lineage>
        <taxon>Eukaryota</taxon>
        <taxon>Haptista</taxon>
        <taxon>Haptophyta</taxon>
        <taxon>Prymnesiophyceae</taxon>
        <taxon>Isochrysidales</taxon>
        <taxon>Noelaerhabdaceae</taxon>
        <taxon>Emiliania</taxon>
    </lineage>
</organism>
<dbReference type="EnsemblProtists" id="EOD11548">
    <property type="protein sequence ID" value="EOD11548"/>
    <property type="gene ID" value="EMIHUDRAFT_214364"/>
</dbReference>
<dbReference type="SUPFAM" id="SSF49879">
    <property type="entry name" value="SMAD/FHA domain"/>
    <property type="match status" value="1"/>
</dbReference>
<dbReference type="RefSeq" id="XP_005763977.1">
    <property type="nucleotide sequence ID" value="XM_005763920.1"/>
</dbReference>
<feature type="site" description="Important for catalytic activity" evidence="7">
    <location>
        <position position="400"/>
    </location>
</feature>
<evidence type="ECO:0000256" key="4">
    <source>
        <dbReference type="ARBA" id="ARBA00022842"/>
    </source>
</evidence>
<evidence type="ECO:0000313" key="10">
    <source>
        <dbReference type="Proteomes" id="UP000013827"/>
    </source>
</evidence>
<feature type="binding site" evidence="6">
    <location>
        <position position="431"/>
    </location>
    <ligand>
        <name>Mg(2+)</name>
        <dbReference type="ChEBI" id="CHEBI:18420"/>
        <label>1</label>
    </ligand>
</feature>
<evidence type="ECO:0000256" key="7">
    <source>
        <dbReference type="PIRSR" id="PIRSR604808-3"/>
    </source>
</evidence>
<dbReference type="STRING" id="2903.R1BNI1"/>
<dbReference type="GO" id="GO:0006284">
    <property type="term" value="P:base-excision repair"/>
    <property type="evidence" value="ECO:0007669"/>
    <property type="project" value="TreeGrafter"/>
</dbReference>
<dbReference type="Pfam" id="PF03372">
    <property type="entry name" value="Exo_endo_phos"/>
    <property type="match status" value="1"/>
</dbReference>
<dbReference type="HOGENOM" id="CLU_618857_0_0_1"/>
<feature type="site" description="Transition state stabilizer" evidence="7">
    <location>
        <position position="320"/>
    </location>
</feature>
<feature type="active site" description="Proton acceptor" evidence="5">
    <location>
        <position position="431"/>
    </location>
</feature>
<dbReference type="AlphaFoldDB" id="A0A0D3IJW3"/>
<comment type="cofactor">
    <cofactor evidence="6">
        <name>Mg(2+)</name>
        <dbReference type="ChEBI" id="CHEBI:18420"/>
    </cofactor>
    <cofactor evidence="6">
        <name>Mn(2+)</name>
        <dbReference type="ChEBI" id="CHEBI:29035"/>
    </cofactor>
    <text evidence="6">Probably binds two magnesium or manganese ions per subunit.</text>
</comment>
<evidence type="ECO:0000256" key="5">
    <source>
        <dbReference type="PIRSR" id="PIRSR604808-1"/>
    </source>
</evidence>
<evidence type="ECO:0000256" key="2">
    <source>
        <dbReference type="ARBA" id="ARBA00022723"/>
    </source>
</evidence>
<dbReference type="PROSITE" id="PS00726">
    <property type="entry name" value="AP_NUCLEASE_F1_1"/>
    <property type="match status" value="1"/>
</dbReference>
<feature type="site" description="Interaction with DNA substrate" evidence="7">
    <location>
        <position position="431"/>
    </location>
</feature>
<dbReference type="Gene3D" id="3.60.10.10">
    <property type="entry name" value="Endonuclease/exonuclease/phosphatase"/>
    <property type="match status" value="1"/>
</dbReference>
<feature type="binding site" evidence="6">
    <location>
        <position position="318"/>
    </location>
    <ligand>
        <name>Mg(2+)</name>
        <dbReference type="ChEBI" id="CHEBI:18420"/>
        <label>1</label>
    </ligand>
</feature>
<dbReference type="GO" id="GO:0008311">
    <property type="term" value="F:double-stranded DNA 3'-5' DNA exonuclease activity"/>
    <property type="evidence" value="ECO:0007669"/>
    <property type="project" value="TreeGrafter"/>
</dbReference>
<keyword evidence="3" id="KW-0378">Hydrolase</keyword>
<dbReference type="InterPro" id="IPR005135">
    <property type="entry name" value="Endo/exonuclease/phosphatase"/>
</dbReference>
<keyword evidence="4 6" id="KW-0460">Magnesium</keyword>
<accession>A0A0D3IJW3</accession>
<evidence type="ECO:0000256" key="1">
    <source>
        <dbReference type="ARBA" id="ARBA00007092"/>
    </source>
</evidence>
<proteinExistence type="inferred from homology"/>
<dbReference type="Proteomes" id="UP000013827">
    <property type="component" value="Unassembled WGS sequence"/>
</dbReference>
<dbReference type="GO" id="GO:0046872">
    <property type="term" value="F:metal ion binding"/>
    <property type="evidence" value="ECO:0007669"/>
    <property type="project" value="UniProtKB-KW"/>
</dbReference>
<reference evidence="10" key="1">
    <citation type="journal article" date="2013" name="Nature">
        <title>Pan genome of the phytoplankton Emiliania underpins its global distribution.</title>
        <authorList>
            <person name="Read B.A."/>
            <person name="Kegel J."/>
            <person name="Klute M.J."/>
            <person name="Kuo A."/>
            <person name="Lefebvre S.C."/>
            <person name="Maumus F."/>
            <person name="Mayer C."/>
            <person name="Miller J."/>
            <person name="Monier A."/>
            <person name="Salamov A."/>
            <person name="Young J."/>
            <person name="Aguilar M."/>
            <person name="Claverie J.M."/>
            <person name="Frickenhaus S."/>
            <person name="Gonzalez K."/>
            <person name="Herman E.K."/>
            <person name="Lin Y.C."/>
            <person name="Napier J."/>
            <person name="Ogata H."/>
            <person name="Sarno A.F."/>
            <person name="Shmutz J."/>
            <person name="Schroeder D."/>
            <person name="de Vargas C."/>
            <person name="Verret F."/>
            <person name="von Dassow P."/>
            <person name="Valentin K."/>
            <person name="Van de Peer Y."/>
            <person name="Wheeler G."/>
            <person name="Dacks J.B."/>
            <person name="Delwiche C.F."/>
            <person name="Dyhrman S.T."/>
            <person name="Glockner G."/>
            <person name="John U."/>
            <person name="Richards T."/>
            <person name="Worden A.Z."/>
            <person name="Zhang X."/>
            <person name="Grigoriev I.V."/>
            <person name="Allen A.E."/>
            <person name="Bidle K."/>
            <person name="Borodovsky M."/>
            <person name="Bowler C."/>
            <person name="Brownlee C."/>
            <person name="Cock J.M."/>
            <person name="Elias M."/>
            <person name="Gladyshev V.N."/>
            <person name="Groth M."/>
            <person name="Guda C."/>
            <person name="Hadaegh A."/>
            <person name="Iglesias-Rodriguez M.D."/>
            <person name="Jenkins J."/>
            <person name="Jones B.M."/>
            <person name="Lawson T."/>
            <person name="Leese F."/>
            <person name="Lindquist E."/>
            <person name="Lobanov A."/>
            <person name="Lomsadze A."/>
            <person name="Malik S.B."/>
            <person name="Marsh M.E."/>
            <person name="Mackinder L."/>
            <person name="Mock T."/>
            <person name="Mueller-Roeber B."/>
            <person name="Pagarete A."/>
            <person name="Parker M."/>
            <person name="Probert I."/>
            <person name="Quesneville H."/>
            <person name="Raines C."/>
            <person name="Rensing S.A."/>
            <person name="Riano-Pachon D.M."/>
            <person name="Richier S."/>
            <person name="Rokitta S."/>
            <person name="Shiraiwa Y."/>
            <person name="Soanes D.M."/>
            <person name="van der Giezen M."/>
            <person name="Wahlund T.M."/>
            <person name="Williams B."/>
            <person name="Wilson W."/>
            <person name="Wolfe G."/>
            <person name="Wurch L.L."/>
        </authorList>
    </citation>
    <scope>NUCLEOTIDE SEQUENCE</scope>
</reference>
<dbReference type="KEGG" id="ehx:EMIHUDRAFT_214364"/>
<dbReference type="InterPro" id="IPR036691">
    <property type="entry name" value="Endo/exonu/phosph_ase_sf"/>
</dbReference>
<dbReference type="InterPro" id="IPR008984">
    <property type="entry name" value="SMAD_FHA_dom_sf"/>
</dbReference>
<protein>
    <recommendedName>
        <fullName evidence="8">Endonuclease/exonuclease/phosphatase domain-containing protein</fullName>
    </recommendedName>
</protein>
<dbReference type="GO" id="GO:0003906">
    <property type="term" value="F:DNA-(apurinic or apyrimidinic site) endonuclease activity"/>
    <property type="evidence" value="ECO:0007669"/>
    <property type="project" value="TreeGrafter"/>
</dbReference>
<sequence length="443" mass="48259">MSATTAATTAETPATFAAIATWSLEGDSTLEGDITIDLPCTEGAASAFDLGRARLFGAYGKAFAHGTVSRVQCSLTVEAGCLRVESRGQNPTGIRPAGGAWRLLQQRSALNDGDELALDKMRKPGTVFTVRKRPRGEPEVCSSAPVPATPAVAAVAAPPLTPHHATICSWNAATVAPKSGSSPDKLRMMLRELRFQPDILCLQETKFCDRVAESRAKEATPEYDWHIPAGSYYESPGRGVALLVKKGSKLAGGRLLKLLWDDEHRVTAYETKFGLVVGTYMPTVSSRQGRLQKRLDYEDRLASLLSEHKDRLLAVVGDMNVAPSELDCSTPWGKFFLAGEDGTGAWEERAVQLRGAHCKLLKHGGLVDAWRYHNPRRKEFTSFQDQGRHRSRNGWCARVDLVLVPERQVADVRPIIYSEITAHAAGRQSDHVPVGLQLALPLG</sequence>
<evidence type="ECO:0000256" key="3">
    <source>
        <dbReference type="ARBA" id="ARBA00022801"/>
    </source>
</evidence>
<keyword evidence="10" id="KW-1185">Reference proteome</keyword>
<dbReference type="SUPFAM" id="SSF56219">
    <property type="entry name" value="DNase I-like"/>
    <property type="match status" value="1"/>
</dbReference>
<dbReference type="InterPro" id="IPR004808">
    <property type="entry name" value="AP_endonuc_1"/>
</dbReference>
<dbReference type="GeneID" id="17257727"/>
<keyword evidence="2 6" id="KW-0479">Metal-binding</keyword>
<dbReference type="PaxDb" id="2903-EOD11548"/>
<reference evidence="9" key="2">
    <citation type="submission" date="2024-10" db="UniProtKB">
        <authorList>
            <consortium name="EnsemblProtists"/>
        </authorList>
    </citation>
    <scope>IDENTIFICATION</scope>
</reference>
<dbReference type="GO" id="GO:0008081">
    <property type="term" value="F:phosphoric diester hydrolase activity"/>
    <property type="evidence" value="ECO:0007669"/>
    <property type="project" value="TreeGrafter"/>
</dbReference>
<name>A0A0D3IJW3_EMIH1</name>
<dbReference type="GO" id="GO:0005634">
    <property type="term" value="C:nucleus"/>
    <property type="evidence" value="ECO:0007669"/>
    <property type="project" value="TreeGrafter"/>
</dbReference>
<dbReference type="InterPro" id="IPR020847">
    <property type="entry name" value="AP_endonuclease_F1_BS"/>
</dbReference>
<feature type="active site" description="Proton donor/acceptor" evidence="5">
    <location>
        <position position="318"/>
    </location>
</feature>
<evidence type="ECO:0000259" key="8">
    <source>
        <dbReference type="Pfam" id="PF03372"/>
    </source>
</evidence>
<keyword evidence="6" id="KW-0464">Manganese</keyword>
<evidence type="ECO:0000313" key="9">
    <source>
        <dbReference type="EnsemblProtists" id="EOD11548"/>
    </source>
</evidence>
<dbReference type="PROSITE" id="PS51435">
    <property type="entry name" value="AP_NUCLEASE_F1_4"/>
    <property type="match status" value="1"/>
</dbReference>
<comment type="similarity">
    <text evidence="1">Belongs to the DNA repair enzymes AP/ExoA family.</text>
</comment>
<feature type="domain" description="Endonuclease/exonuclease/phosphatase" evidence="8">
    <location>
        <begin position="168"/>
        <end position="431"/>
    </location>
</feature>
<feature type="binding site" evidence="6">
    <location>
        <position position="320"/>
    </location>
    <ligand>
        <name>Mg(2+)</name>
        <dbReference type="ChEBI" id="CHEBI:18420"/>
        <label>1</label>
    </ligand>
</feature>
<evidence type="ECO:0000256" key="6">
    <source>
        <dbReference type="PIRSR" id="PIRSR604808-2"/>
    </source>
</evidence>
<feature type="active site" evidence="5">
    <location>
        <position position="280"/>
    </location>
</feature>
<feature type="binding site" evidence="6">
    <location>
        <position position="171"/>
    </location>
    <ligand>
        <name>Mg(2+)</name>
        <dbReference type="ChEBI" id="CHEBI:18420"/>
        <label>1</label>
    </ligand>
</feature>
<dbReference type="PANTHER" id="PTHR22748">
    <property type="entry name" value="AP ENDONUCLEASE"/>
    <property type="match status" value="1"/>
</dbReference>
<dbReference type="PANTHER" id="PTHR22748:SF6">
    <property type="entry name" value="DNA-(APURINIC OR APYRIMIDINIC SITE) ENDONUCLEASE"/>
    <property type="match status" value="1"/>
</dbReference>
<dbReference type="eggNOG" id="KOG1294">
    <property type="taxonomic scope" value="Eukaryota"/>
</dbReference>
<dbReference type="GO" id="GO:0003677">
    <property type="term" value="F:DNA binding"/>
    <property type="evidence" value="ECO:0007669"/>
    <property type="project" value="InterPro"/>
</dbReference>
<feature type="binding site" evidence="6">
    <location>
        <position position="204"/>
    </location>
    <ligand>
        <name>Mg(2+)</name>
        <dbReference type="ChEBI" id="CHEBI:18420"/>
        <label>1</label>
    </ligand>
</feature>